<name>A0ABT3G319_9BACT</name>
<comment type="caution">
    <text evidence="1">The sequence shown here is derived from an EMBL/GenBank/DDBJ whole genome shotgun (WGS) entry which is preliminary data.</text>
</comment>
<sequence>MKPVFYIIPVAFVLAACKRDETVNAPKAVEVDEQAVVVTEEAVIVSEEGAVPKAVIVPESSLHFPSGNAVAQGVGAEEGVVAPVPPAPRKRLAQVVDKVGQGLETAGQKTQEAAAVAERRTEDALGIAREKTETGLRNAAGATGNFLKKAGEKIEEKAKEAEER</sequence>
<protein>
    <submittedName>
        <fullName evidence="1">Uncharacterized protein</fullName>
    </submittedName>
</protein>
<evidence type="ECO:0000313" key="2">
    <source>
        <dbReference type="Proteomes" id="UP001165653"/>
    </source>
</evidence>
<dbReference type="RefSeq" id="WP_264513374.1">
    <property type="nucleotide sequence ID" value="NZ_JAPDDR010000004.1"/>
</dbReference>
<dbReference type="Proteomes" id="UP001165653">
    <property type="component" value="Unassembled WGS sequence"/>
</dbReference>
<evidence type="ECO:0000313" key="1">
    <source>
        <dbReference type="EMBL" id="MCW1913874.1"/>
    </source>
</evidence>
<keyword evidence="2" id="KW-1185">Reference proteome</keyword>
<accession>A0ABT3G319</accession>
<reference evidence="1" key="1">
    <citation type="submission" date="2022-10" db="EMBL/GenBank/DDBJ databases">
        <title>Luteolibacter sp. GHJ8, whole genome shotgun sequencing project.</title>
        <authorList>
            <person name="Zhao G."/>
            <person name="Shen L."/>
        </authorList>
    </citation>
    <scope>NUCLEOTIDE SEQUENCE</scope>
    <source>
        <strain evidence="1">GHJ8</strain>
    </source>
</reference>
<proteinExistence type="predicted"/>
<gene>
    <name evidence="1" type="ORF">OJ996_09830</name>
</gene>
<organism evidence="1 2">
    <name type="scientific">Luteolibacter rhizosphaerae</name>
    <dbReference type="NCBI Taxonomy" id="2989719"/>
    <lineage>
        <taxon>Bacteria</taxon>
        <taxon>Pseudomonadati</taxon>
        <taxon>Verrucomicrobiota</taxon>
        <taxon>Verrucomicrobiia</taxon>
        <taxon>Verrucomicrobiales</taxon>
        <taxon>Verrucomicrobiaceae</taxon>
        <taxon>Luteolibacter</taxon>
    </lineage>
</organism>
<dbReference type="EMBL" id="JAPDDR010000004">
    <property type="protein sequence ID" value="MCW1913874.1"/>
    <property type="molecule type" value="Genomic_DNA"/>
</dbReference>
<dbReference type="PROSITE" id="PS51257">
    <property type="entry name" value="PROKAR_LIPOPROTEIN"/>
    <property type="match status" value="1"/>
</dbReference>